<dbReference type="Proteomes" id="UP000501648">
    <property type="component" value="Chromosome"/>
</dbReference>
<dbReference type="AlphaFoldDB" id="A0A6M3ZRE0"/>
<gene>
    <name evidence="1" type="ORF">C798_13050</name>
</gene>
<evidence type="ECO:0000313" key="1">
    <source>
        <dbReference type="EMBL" id="QJQ01126.1"/>
    </source>
</evidence>
<protein>
    <submittedName>
        <fullName evidence="1">Uncharacterized protein</fullName>
    </submittedName>
</protein>
<name>A0A6M3ZRE0_9BURK</name>
<dbReference type="EMBL" id="CP008956">
    <property type="protein sequence ID" value="QJQ01126.1"/>
    <property type="molecule type" value="Genomic_DNA"/>
</dbReference>
<accession>A0A6M3ZRE0</accession>
<reference evidence="1 2" key="1">
    <citation type="journal article" date="2012" name="J. Bacteriol.">
        <title>Genome sequence of the pathogenic Herbaspirillum seropedicae strain Os34, isolated from rice roots.</title>
        <authorList>
            <person name="Ye W."/>
            <person name="Ye S."/>
            <person name="Liu J."/>
            <person name="Chang S."/>
            <person name="Chen M."/>
            <person name="Zhu B."/>
            <person name="Guo L."/>
            <person name="An Q."/>
        </authorList>
    </citation>
    <scope>NUCLEOTIDE SEQUENCE [LARGE SCALE GENOMIC DNA]</scope>
    <source>
        <strain evidence="1 2">Os34</strain>
    </source>
</reference>
<evidence type="ECO:0000313" key="2">
    <source>
        <dbReference type="Proteomes" id="UP000501648"/>
    </source>
</evidence>
<proteinExistence type="predicted"/>
<dbReference type="RefSeq" id="WP_017453323.1">
    <property type="nucleotide sequence ID" value="NZ_CP008956.1"/>
</dbReference>
<sequence>MHHADFYRACFLNAGWIPSQDLARPVAVGDVAQICNGRLQTLLNLQSGHLVETLAISRTLEFGDLAWRLEQGVYQSLSEAQTMQGEQGELYAQTRQVLEFARTGDFLFHARKGHAHCLLNWAEIKDDVTLKLTQLRYQFRNAYVVTAVATMHEWGLAVAGQDQGRLEMSATGTGGDRYTLLSDESARADASRGMAVFETGKDSPAYFFRAKKLILSDATVDLCLARLAHNQAHLHDSEIARWLNADLRNFAQNGDVSLNTCMHYFSWCDMSLDDLALLRR</sequence>
<organism evidence="1 2">
    <name type="scientific">Herbaspirillum rubrisubalbicans Os34</name>
    <dbReference type="NCBI Taxonomy" id="1235827"/>
    <lineage>
        <taxon>Bacteria</taxon>
        <taxon>Pseudomonadati</taxon>
        <taxon>Pseudomonadota</taxon>
        <taxon>Betaproteobacteria</taxon>
        <taxon>Burkholderiales</taxon>
        <taxon>Oxalobacteraceae</taxon>
        <taxon>Herbaspirillum</taxon>
    </lineage>
</organism>